<proteinExistence type="predicted"/>
<dbReference type="Pfam" id="PF00248">
    <property type="entry name" value="Aldo_ket_red"/>
    <property type="match status" value="1"/>
</dbReference>
<sequence>MGKKKANHGRLCLWKRLNSTDNPLFTGIMLNRTPATGSHTETRNWVSVVDAGKTIFPDGCYQNAKARVSFSSAKYPVTASPLCIMAGSWIDKENFDWENNPMPTFQDVWKALYDAGINFIDTGDACHNGESEAIVRQLVRGLPRDSLVIQAKYLSPPLNKTNLINLRYAPIASLSKRLKHLVEFHLALHKLNTPSFNGFRPS</sequence>
<evidence type="ECO:0000256" key="1">
    <source>
        <dbReference type="ARBA" id="ARBA00023002"/>
    </source>
</evidence>
<evidence type="ECO:0000313" key="4">
    <source>
        <dbReference type="Proteomes" id="UP000717696"/>
    </source>
</evidence>
<dbReference type="Proteomes" id="UP000717696">
    <property type="component" value="Unassembled WGS sequence"/>
</dbReference>
<dbReference type="AlphaFoldDB" id="A0A9P9E2S2"/>
<dbReference type="InterPro" id="IPR036812">
    <property type="entry name" value="NAD(P)_OxRdtase_dom_sf"/>
</dbReference>
<dbReference type="EMBL" id="JAGMUU010000021">
    <property type="protein sequence ID" value="KAH7129567.1"/>
    <property type="molecule type" value="Genomic_DNA"/>
</dbReference>
<keyword evidence="1" id="KW-0560">Oxidoreductase</keyword>
<dbReference type="InterPro" id="IPR023210">
    <property type="entry name" value="NADP_OxRdtase_dom"/>
</dbReference>
<dbReference type="GO" id="GO:0016491">
    <property type="term" value="F:oxidoreductase activity"/>
    <property type="evidence" value="ECO:0007669"/>
    <property type="project" value="UniProtKB-KW"/>
</dbReference>
<accession>A0A9P9E2S2</accession>
<reference evidence="3" key="1">
    <citation type="journal article" date="2021" name="Nat. Commun.">
        <title>Genetic determinants of endophytism in the Arabidopsis root mycobiome.</title>
        <authorList>
            <person name="Mesny F."/>
            <person name="Miyauchi S."/>
            <person name="Thiergart T."/>
            <person name="Pickel B."/>
            <person name="Atanasova L."/>
            <person name="Karlsson M."/>
            <person name="Huettel B."/>
            <person name="Barry K.W."/>
            <person name="Haridas S."/>
            <person name="Chen C."/>
            <person name="Bauer D."/>
            <person name="Andreopoulos W."/>
            <person name="Pangilinan J."/>
            <person name="LaButti K."/>
            <person name="Riley R."/>
            <person name="Lipzen A."/>
            <person name="Clum A."/>
            <person name="Drula E."/>
            <person name="Henrissat B."/>
            <person name="Kohler A."/>
            <person name="Grigoriev I.V."/>
            <person name="Martin F.M."/>
            <person name="Hacquard S."/>
        </authorList>
    </citation>
    <scope>NUCLEOTIDE SEQUENCE</scope>
    <source>
        <strain evidence="3">MPI-CAGE-AT-0021</strain>
    </source>
</reference>
<name>A0A9P9E2S2_9HYPO</name>
<comment type="caution">
    <text evidence="3">The sequence shown here is derived from an EMBL/GenBank/DDBJ whole genome shotgun (WGS) entry which is preliminary data.</text>
</comment>
<gene>
    <name evidence="3" type="ORF">B0J13DRAFT_530345</name>
</gene>
<dbReference type="Gene3D" id="3.20.20.100">
    <property type="entry name" value="NADP-dependent oxidoreductase domain"/>
    <property type="match status" value="1"/>
</dbReference>
<dbReference type="OrthoDB" id="1659429at2759"/>
<protein>
    <recommendedName>
        <fullName evidence="2">NADP-dependent oxidoreductase domain-containing protein</fullName>
    </recommendedName>
</protein>
<evidence type="ECO:0000313" key="3">
    <source>
        <dbReference type="EMBL" id="KAH7129567.1"/>
    </source>
</evidence>
<dbReference type="SUPFAM" id="SSF51430">
    <property type="entry name" value="NAD(P)-linked oxidoreductase"/>
    <property type="match status" value="1"/>
</dbReference>
<organism evidence="3 4">
    <name type="scientific">Dactylonectria estremocensis</name>
    <dbReference type="NCBI Taxonomy" id="1079267"/>
    <lineage>
        <taxon>Eukaryota</taxon>
        <taxon>Fungi</taxon>
        <taxon>Dikarya</taxon>
        <taxon>Ascomycota</taxon>
        <taxon>Pezizomycotina</taxon>
        <taxon>Sordariomycetes</taxon>
        <taxon>Hypocreomycetidae</taxon>
        <taxon>Hypocreales</taxon>
        <taxon>Nectriaceae</taxon>
        <taxon>Dactylonectria</taxon>
    </lineage>
</organism>
<feature type="domain" description="NADP-dependent oxidoreductase" evidence="2">
    <location>
        <begin position="97"/>
        <end position="153"/>
    </location>
</feature>
<evidence type="ECO:0000259" key="2">
    <source>
        <dbReference type="Pfam" id="PF00248"/>
    </source>
</evidence>
<keyword evidence="4" id="KW-1185">Reference proteome</keyword>